<gene>
    <name evidence="3" type="ORF">CB4_03442</name>
</gene>
<evidence type="ECO:0000313" key="4">
    <source>
        <dbReference type="Proteomes" id="UP000217696"/>
    </source>
</evidence>
<evidence type="ECO:0000259" key="1">
    <source>
        <dbReference type="Pfam" id="PF03445"/>
    </source>
</evidence>
<evidence type="ECO:0000313" key="3">
    <source>
        <dbReference type="EMBL" id="BAU29255.1"/>
    </source>
</evidence>
<feature type="domain" description="DUF294" evidence="2">
    <location>
        <begin position="187"/>
        <end position="325"/>
    </location>
</feature>
<accession>A0A0U5BG42</accession>
<dbReference type="KEGG" id="asoc:CB4_03442"/>
<dbReference type="Pfam" id="PF03445">
    <property type="entry name" value="DUF294"/>
    <property type="match status" value="1"/>
</dbReference>
<protein>
    <submittedName>
        <fullName evidence="3">Putative nucleotidyltransferase substrate binding domain protein</fullName>
    </submittedName>
</protein>
<sequence>MESEAAALAVSSLPVFEKYEVLNEGHDRVCREAVMRAEQWMVDTGEGSPPAPYCWFELGSGGRRERTLASDQDHGIVYGDLDDTQPDISREREYQVYFLKFGRRIAFELEAIGYSLCLGNVMASNPRWCHEIRSWKQTLAGWMEEGGLDSIRYLLIASDMRGVYGDRSMVHLLGNWLRRKLYERRDLRKRFAEHSAAHTIPLGMFGQLYYERWGDYAGLYDMKEGGYYQIVNTVRILSLTHQIEEVGTKERLISLYQAGVLSAQDQDTWLHILRLFLHVRLTHHLALRQQGVPLHNYIDLKHWHREQKREWKEALGFLKVQQKRLVRTHT</sequence>
<dbReference type="CDD" id="cd05401">
    <property type="entry name" value="NT_GlnE_GlnD_like"/>
    <property type="match status" value="1"/>
</dbReference>
<keyword evidence="4" id="KW-1185">Reference proteome</keyword>
<keyword evidence="3" id="KW-0808">Transferase</keyword>
<evidence type="ECO:0000259" key="2">
    <source>
        <dbReference type="Pfam" id="PF10335"/>
    </source>
</evidence>
<feature type="domain" description="Protein-PII uridylyltransferase N-terminal" evidence="1">
    <location>
        <begin position="27"/>
        <end position="145"/>
    </location>
</feature>
<organism evidence="3 4">
    <name type="scientific">Aneurinibacillus soli</name>
    <dbReference type="NCBI Taxonomy" id="1500254"/>
    <lineage>
        <taxon>Bacteria</taxon>
        <taxon>Bacillati</taxon>
        <taxon>Bacillota</taxon>
        <taxon>Bacilli</taxon>
        <taxon>Bacillales</taxon>
        <taxon>Paenibacillaceae</taxon>
        <taxon>Aneurinibacillus group</taxon>
        <taxon>Aneurinibacillus</taxon>
    </lineage>
</organism>
<dbReference type="EMBL" id="AP017312">
    <property type="protein sequence ID" value="BAU29255.1"/>
    <property type="molecule type" value="Genomic_DNA"/>
</dbReference>
<dbReference type="Pfam" id="PF10335">
    <property type="entry name" value="DUF294_C"/>
    <property type="match status" value="1"/>
</dbReference>
<dbReference type="GO" id="GO:0008773">
    <property type="term" value="F:[protein-PII] uridylyltransferase activity"/>
    <property type="evidence" value="ECO:0007669"/>
    <property type="project" value="InterPro"/>
</dbReference>
<dbReference type="InterPro" id="IPR018821">
    <property type="entry name" value="DUF294_put_nucleoTrafse_sb-bd"/>
</dbReference>
<reference evidence="3 4" key="1">
    <citation type="submission" date="2015-12" db="EMBL/GenBank/DDBJ databases">
        <title>Genome sequence of Aneurinibacillus soli.</title>
        <authorList>
            <person name="Lee J.S."/>
            <person name="Lee K.C."/>
            <person name="Kim K.K."/>
            <person name="Lee B.W."/>
        </authorList>
    </citation>
    <scope>NUCLEOTIDE SEQUENCE [LARGE SCALE GENOMIC DNA]</scope>
    <source>
        <strain evidence="3 4">CB4</strain>
    </source>
</reference>
<name>A0A0U5BG42_9BACL</name>
<dbReference type="AlphaFoldDB" id="A0A0U5BG42"/>
<proteinExistence type="predicted"/>
<dbReference type="InterPro" id="IPR005105">
    <property type="entry name" value="GlnD_Uridyltrans_N"/>
</dbReference>
<dbReference type="Proteomes" id="UP000217696">
    <property type="component" value="Chromosome"/>
</dbReference>